<accession>A0A1I6BDC8</accession>
<evidence type="ECO:0000313" key="1">
    <source>
        <dbReference type="EMBL" id="SFQ78958.1"/>
    </source>
</evidence>
<organism evidence="1 2">
    <name type="scientific">Hymenobacter arizonensis</name>
    <name type="common">Siccationidurans arizonensis</name>
    <dbReference type="NCBI Taxonomy" id="1227077"/>
    <lineage>
        <taxon>Bacteria</taxon>
        <taxon>Pseudomonadati</taxon>
        <taxon>Bacteroidota</taxon>
        <taxon>Cytophagia</taxon>
        <taxon>Cytophagales</taxon>
        <taxon>Hymenobacteraceae</taxon>
        <taxon>Hymenobacter</taxon>
    </lineage>
</organism>
<proteinExistence type="predicted"/>
<reference evidence="2" key="1">
    <citation type="submission" date="2016-10" db="EMBL/GenBank/DDBJ databases">
        <authorList>
            <person name="Varghese N."/>
            <person name="Submissions S."/>
        </authorList>
    </citation>
    <scope>NUCLEOTIDE SEQUENCE [LARGE SCALE GENOMIC DNA]</scope>
    <source>
        <strain evidence="2">OR362-8,ATCC BAA-1266,JCM 13504</strain>
    </source>
</reference>
<dbReference type="EMBL" id="FOXS01000008">
    <property type="protein sequence ID" value="SFQ78958.1"/>
    <property type="molecule type" value="Genomic_DNA"/>
</dbReference>
<dbReference type="AlphaFoldDB" id="A0A1I6BDC8"/>
<gene>
    <name evidence="1" type="ORF">SAMN04515668_4382</name>
</gene>
<keyword evidence="2" id="KW-1185">Reference proteome</keyword>
<dbReference type="OrthoDB" id="886735at2"/>
<sequence length="138" mass="15158">MILPATDFPFSERFPGFEFDWFAQDAEGNMGLFSTGGFGPVPLVVQRHFQDHDCAALGIALPHAGSLDVWQDVALHGLYVFDWHPHAGPYRKLKQPEGEMSAELHQLIQHIADLPTFNGAFRQVEGIAMGPGGELTTA</sequence>
<dbReference type="RefSeq" id="WP_092678289.1">
    <property type="nucleotide sequence ID" value="NZ_FOXS01000008.1"/>
</dbReference>
<dbReference type="Proteomes" id="UP000199029">
    <property type="component" value="Unassembled WGS sequence"/>
</dbReference>
<evidence type="ECO:0000313" key="2">
    <source>
        <dbReference type="Proteomes" id="UP000199029"/>
    </source>
</evidence>
<protein>
    <submittedName>
        <fullName evidence="1">Uncharacterized protein</fullName>
    </submittedName>
</protein>
<name>A0A1I6BDC8_HYMAR</name>